<accession>A0A222Z0S2</accession>
<sequence>MGAQVIAIDNHPDADYYDGMNELELAAQWGLEGKGE</sequence>
<keyword evidence="2" id="KW-1185">Reference proteome</keyword>
<evidence type="ECO:0000313" key="1">
    <source>
        <dbReference type="EMBL" id="ASR77155.1"/>
    </source>
</evidence>
<protein>
    <submittedName>
        <fullName evidence="1">Uncharacterized protein</fullName>
    </submittedName>
</protein>
<organism evidence="1 2">
    <name type="scientific">Mycobacterium phage MyraDee</name>
    <dbReference type="NCBI Taxonomy" id="2024303"/>
    <lineage>
        <taxon>Viruses</taxon>
        <taxon>Duplodnaviria</taxon>
        <taxon>Heunggongvirae</taxon>
        <taxon>Uroviricota</taxon>
        <taxon>Caudoviricetes</taxon>
        <taxon>Myradeevirus</taxon>
        <taxon>Myradeevirus MyraDee</taxon>
    </lineage>
</organism>
<dbReference type="Proteomes" id="UP000225918">
    <property type="component" value="Segment"/>
</dbReference>
<gene>
    <name evidence="1" type="ORF">SEA_MYRADEE_47</name>
</gene>
<evidence type="ECO:0000313" key="2">
    <source>
        <dbReference type="Proteomes" id="UP000225918"/>
    </source>
</evidence>
<name>A0A222Z0S2_9CAUD</name>
<reference evidence="2" key="1">
    <citation type="submission" date="2017-05" db="EMBL/GenBank/DDBJ databases">
        <authorList>
            <person name="Song R."/>
            <person name="Chenine A.L."/>
            <person name="Ruprecht R.M."/>
        </authorList>
    </citation>
    <scope>NUCLEOTIDE SEQUENCE [LARGE SCALE GENOMIC DNA]</scope>
</reference>
<proteinExistence type="predicted"/>
<dbReference type="EMBL" id="MF141539">
    <property type="protein sequence ID" value="ASR77155.1"/>
    <property type="molecule type" value="Genomic_DNA"/>
</dbReference>